<evidence type="ECO:0000256" key="2">
    <source>
        <dbReference type="SAM" id="MobiDB-lite"/>
    </source>
</evidence>
<organism evidence="3 4">
    <name type="scientific">Parascedosporium putredinis</name>
    <dbReference type="NCBI Taxonomy" id="1442378"/>
    <lineage>
        <taxon>Eukaryota</taxon>
        <taxon>Fungi</taxon>
        <taxon>Dikarya</taxon>
        <taxon>Ascomycota</taxon>
        <taxon>Pezizomycotina</taxon>
        <taxon>Sordariomycetes</taxon>
        <taxon>Hypocreomycetidae</taxon>
        <taxon>Microascales</taxon>
        <taxon>Microascaceae</taxon>
        <taxon>Parascedosporium</taxon>
    </lineage>
</organism>
<comment type="caution">
    <text evidence="3">The sequence shown here is derived from an EMBL/GenBank/DDBJ whole genome shotgun (WGS) entry which is preliminary data.</text>
</comment>
<sequence length="153" mass="17620">MATIPSEESYGAQSPLQANYEDRRHSAAGSSYGSSRECPAEGCPFRAKSKKDVDRHYMSVHAKADLFFCPRRTAHKRGWSRKDARDRHSYRSDTPDSESRATARPTNFTVEDVMSQLEEEKRLRLDLEHELRVLRRSYDERASLIKRILSSAL</sequence>
<gene>
    <name evidence="3" type="ORF">PPNO1_LOCUS3259</name>
</gene>
<dbReference type="AlphaFoldDB" id="A0A9P1M9N9"/>
<feature type="region of interest" description="Disordered" evidence="2">
    <location>
        <begin position="1"/>
        <end position="41"/>
    </location>
</feature>
<accession>A0A9P1M9N9</accession>
<name>A0A9P1M9N9_9PEZI</name>
<proteinExistence type="predicted"/>
<dbReference type="EMBL" id="CALLCH030000008">
    <property type="protein sequence ID" value="CAI4213511.1"/>
    <property type="molecule type" value="Genomic_DNA"/>
</dbReference>
<evidence type="ECO:0000313" key="4">
    <source>
        <dbReference type="Proteomes" id="UP000838763"/>
    </source>
</evidence>
<protein>
    <submittedName>
        <fullName evidence="3">Uncharacterized protein</fullName>
    </submittedName>
</protein>
<dbReference type="OrthoDB" id="4706728at2759"/>
<reference evidence="3" key="1">
    <citation type="submission" date="2022-11" db="EMBL/GenBank/DDBJ databases">
        <authorList>
            <person name="Scott C."/>
            <person name="Bruce N."/>
        </authorList>
    </citation>
    <scope>NUCLEOTIDE SEQUENCE</scope>
</reference>
<dbReference type="Proteomes" id="UP000838763">
    <property type="component" value="Unassembled WGS sequence"/>
</dbReference>
<feature type="region of interest" description="Disordered" evidence="2">
    <location>
        <begin position="75"/>
        <end position="106"/>
    </location>
</feature>
<keyword evidence="1" id="KW-0175">Coiled coil</keyword>
<feature type="compositionally biased region" description="Basic and acidic residues" evidence="2">
    <location>
        <begin position="80"/>
        <end position="101"/>
    </location>
</feature>
<feature type="coiled-coil region" evidence="1">
    <location>
        <begin position="110"/>
        <end position="137"/>
    </location>
</feature>
<evidence type="ECO:0000256" key="1">
    <source>
        <dbReference type="SAM" id="Coils"/>
    </source>
</evidence>
<keyword evidence="4" id="KW-1185">Reference proteome</keyword>
<evidence type="ECO:0000313" key="3">
    <source>
        <dbReference type="EMBL" id="CAI4213511.1"/>
    </source>
</evidence>